<sequence length="976" mass="109614">MGSRTGALDSQQSPSAPKRRLRRKPKAKLGQGYGDATNQSSKSPGGSKPKEMEMAFGSAAMPRITCFYKTTQGLSLHGRLSPLFHYPIEVLANCRRLHYSGEDLWGDGQGLLIVVPPERTPNLSNHEFYALWAEDFRVACTKILQADSSHKAAKRYRRNLEVLEFMRATWDALLSGYQVERAIHLTRYGTYSPLNSRRLQGLNRAKSQIVYHPYEAAKRIKSAASACRSWFFGGPKPTGRILVFQEKRVAMLASYVARSLPPAPASNEGLNGLFERLTSEPAPEPSYWRPFVKDYIQRWAPIRRPPDLFTMPSANAALGYPRQFGGHSVGVQHLVLLGWALTRVHGTNDHPSMADDSTGGYLELLSDSLHPSSQLRPGGDFSLLFRQSWDELDKSLPGTGHYLQKYLRKGVFYVLDNLEHVPILPISAEERGLKTRFPTCSLTAVNLVQQVLRRVIDHVMINDPRFSEALGGPPGIDLRGELGSWSSQDCTAATDLHPEWLTRTVYEELADVYPQLEPYRKYYHLLFGPKRIMSEQSPGGGLMPNSHYAPERLFHQYPRAPLLDDRFVRRQDLDMEYGHAPNIINIFNDWLGYLHKRDFTLTTVGQMMGDPTSFPPLMLVSLCAGERTLVEHPYSPKESKRRHRGLRKTDVVLKGVGDDALFPRWPKHREQSYFRNIRELGAIVSVPKSFFHKSFGLLAETPMIHGYPMEFWPLSVLVAPPGGSKGHVTWFTQVQSFGGDPSRPTKRIPKFFWKLSPYYYTWALARRLGLPVAAPIAYGGIGLPIYPKVSLTAHAQWLAFLSQSKLADLIVGLGIGPLGASQSTMLDKAARGWLEEVLEARDQWSREGLELLSDCALDDTASLRVSLEEGYRKAVGRLRSVEFYFRTPPEVLAHHAPSVRRAARRFDEKVGHTVIHAKVAGYAATIRDLERKTSLFFSKSGGFLPDPSAKKPGLYGLETSGLVRTRYVAPWLKGLG</sequence>
<reference evidence="2" key="1">
    <citation type="journal article" date="2020" name="Virus Evol.">
        <title>Analysis of the virome associated to grapevine downy mildew lesions reveals new mycovirus lineages.</title>
        <authorList>
            <person name="Chiapello M."/>
            <person name="Rodriguez-Romero J."/>
            <person name="Ayllon M.A."/>
            <person name="Turina M."/>
        </authorList>
    </citation>
    <scope>NUCLEOTIDE SEQUENCE</scope>
    <source>
        <strain evidence="2">DMG-C_DN30593</strain>
    </source>
</reference>
<evidence type="ECO:0000256" key="1">
    <source>
        <dbReference type="SAM" id="MobiDB-lite"/>
    </source>
</evidence>
<accession>A0A7H0RR12</accession>
<protein>
    <submittedName>
        <fullName evidence="2">RdRp</fullName>
    </submittedName>
</protein>
<proteinExistence type="predicted"/>
<organism evidence="2">
    <name type="scientific">Downy mildew lesion associated orfanplasmovirus 4</name>
    <dbReference type="NCBI Taxonomy" id="2770127"/>
    <lineage>
        <taxon>Viruses</taxon>
        <taxon>Riboviria</taxon>
    </lineage>
</organism>
<name>A0A7H0RR12_9VIRU</name>
<feature type="compositionally biased region" description="Basic residues" evidence="1">
    <location>
        <begin position="17"/>
        <end position="27"/>
    </location>
</feature>
<dbReference type="EMBL" id="MT338027">
    <property type="protein sequence ID" value="QNQ74066.1"/>
    <property type="molecule type" value="Genomic_RNA"/>
</dbReference>
<evidence type="ECO:0000313" key="2">
    <source>
        <dbReference type="EMBL" id="QNQ74066.1"/>
    </source>
</evidence>
<feature type="region of interest" description="Disordered" evidence="1">
    <location>
        <begin position="1"/>
        <end position="52"/>
    </location>
</feature>